<evidence type="ECO:0008006" key="4">
    <source>
        <dbReference type="Google" id="ProtNLM"/>
    </source>
</evidence>
<feature type="transmembrane region" description="Helical" evidence="1">
    <location>
        <begin position="171"/>
        <end position="192"/>
    </location>
</feature>
<evidence type="ECO:0000313" key="2">
    <source>
        <dbReference type="EMBL" id="SHI44789.1"/>
    </source>
</evidence>
<gene>
    <name evidence="2" type="ORF">SAMN04487911_10296</name>
</gene>
<evidence type="ECO:0000313" key="3">
    <source>
        <dbReference type="Proteomes" id="UP000184231"/>
    </source>
</evidence>
<feature type="transmembrane region" description="Helical" evidence="1">
    <location>
        <begin position="258"/>
        <end position="279"/>
    </location>
</feature>
<evidence type="ECO:0000256" key="1">
    <source>
        <dbReference type="SAM" id="Phobius"/>
    </source>
</evidence>
<protein>
    <recommendedName>
        <fullName evidence="4">Membrane domain of glycerophosphoryl diester phosphodiesterase</fullName>
    </recommendedName>
</protein>
<dbReference type="EMBL" id="FQYX01000002">
    <property type="protein sequence ID" value="SHI44789.1"/>
    <property type="molecule type" value="Genomic_DNA"/>
</dbReference>
<feature type="transmembrane region" description="Helical" evidence="1">
    <location>
        <begin position="141"/>
        <end position="165"/>
    </location>
</feature>
<dbReference type="STRING" id="558155.SAMN04487911_10296"/>
<keyword evidence="3" id="KW-1185">Reference proteome</keyword>
<keyword evidence="1" id="KW-1133">Transmembrane helix</keyword>
<dbReference type="Proteomes" id="UP000184231">
    <property type="component" value="Unassembled WGS sequence"/>
</dbReference>
<feature type="transmembrane region" description="Helical" evidence="1">
    <location>
        <begin position="213"/>
        <end position="238"/>
    </location>
</feature>
<feature type="transmembrane region" description="Helical" evidence="1">
    <location>
        <begin position="40"/>
        <end position="66"/>
    </location>
</feature>
<organism evidence="2 3">
    <name type="scientific">Arenibacter nanhaiticus</name>
    <dbReference type="NCBI Taxonomy" id="558155"/>
    <lineage>
        <taxon>Bacteria</taxon>
        <taxon>Pseudomonadati</taxon>
        <taxon>Bacteroidota</taxon>
        <taxon>Flavobacteriia</taxon>
        <taxon>Flavobacteriales</taxon>
        <taxon>Flavobacteriaceae</taxon>
        <taxon>Arenibacter</taxon>
    </lineage>
</organism>
<dbReference type="OrthoDB" id="1049480at2"/>
<keyword evidence="1" id="KW-0472">Membrane</keyword>
<dbReference type="AlphaFoldDB" id="A0A1M6B7R5"/>
<accession>A0A1M6B7R5</accession>
<sequence>MTKDQPKKFIELRIDRDFGEIISLYFEFFKQNIKKFTNIFLSYNGIFLIGLLLVSYLLVSGVIGIITSSDNSLLSSFSNNESAYSLYFIIGGLLFFVIFIMVAVLNYSLSTAYMIKYEQQQGQDFKKGEVWDTVKNNLGKIISFILILMLLFFGFMILIIFLTFIPILGMFLQYIAQYFLMAWVGVSFFVMLKEGKGVLDALGEGYNLITQNFWKAIGVNFILGLLITILFMIILMIPSVVVGAYTFHVIQNEVALSSLVPTILYTLGTCFFLIITVYVQCLSQFVNGLLYFSLHEKTYNINTRNKIDQIGNQE</sequence>
<reference evidence="2 3" key="1">
    <citation type="submission" date="2016-11" db="EMBL/GenBank/DDBJ databases">
        <authorList>
            <person name="Jaros S."/>
            <person name="Januszkiewicz K."/>
            <person name="Wedrychowicz H."/>
        </authorList>
    </citation>
    <scope>NUCLEOTIDE SEQUENCE [LARGE SCALE GENOMIC DNA]</scope>
    <source>
        <strain evidence="2 3">CGMCC 1.8863</strain>
    </source>
</reference>
<name>A0A1M6B7R5_9FLAO</name>
<proteinExistence type="predicted"/>
<feature type="transmembrane region" description="Helical" evidence="1">
    <location>
        <begin position="86"/>
        <end position="109"/>
    </location>
</feature>
<dbReference type="RefSeq" id="WP_072762923.1">
    <property type="nucleotide sequence ID" value="NZ_FQYX01000002.1"/>
</dbReference>
<keyword evidence="1" id="KW-0812">Transmembrane</keyword>